<accession>A0A315Y4R5</accession>
<proteinExistence type="predicted"/>
<dbReference type="OrthoDB" id="9781544at2"/>
<evidence type="ECO:0000313" key="2">
    <source>
        <dbReference type="Proteomes" id="UP000245720"/>
    </source>
</evidence>
<dbReference type="PANTHER" id="PTHR46246">
    <property type="entry name" value="GUANOSINE-3',5'-BIS(DIPHOSPHATE) 3'-PYROPHOSPHOHYDROLASE MESH1"/>
    <property type="match status" value="1"/>
</dbReference>
<dbReference type="RefSeq" id="WP_109725172.1">
    <property type="nucleotide sequence ID" value="NZ_QGDI01000001.1"/>
</dbReference>
<dbReference type="SUPFAM" id="SSF109604">
    <property type="entry name" value="HD-domain/PDEase-like"/>
    <property type="match status" value="1"/>
</dbReference>
<dbReference type="AlphaFoldDB" id="A0A315Y4R5"/>
<organism evidence="1 2">
    <name type="scientific">Ruminococcus flavefaciens</name>
    <dbReference type="NCBI Taxonomy" id="1265"/>
    <lineage>
        <taxon>Bacteria</taxon>
        <taxon>Bacillati</taxon>
        <taxon>Bacillota</taxon>
        <taxon>Clostridia</taxon>
        <taxon>Eubacteriales</taxon>
        <taxon>Oscillospiraceae</taxon>
        <taxon>Ruminococcus</taxon>
    </lineage>
</organism>
<dbReference type="Pfam" id="PF13328">
    <property type="entry name" value="HD_4"/>
    <property type="match status" value="1"/>
</dbReference>
<protein>
    <submittedName>
        <fullName evidence="1">HD domain-containing protein</fullName>
    </submittedName>
</protein>
<evidence type="ECO:0000313" key="1">
    <source>
        <dbReference type="EMBL" id="PWJ15369.1"/>
    </source>
</evidence>
<dbReference type="InterPro" id="IPR052194">
    <property type="entry name" value="MESH1"/>
</dbReference>
<gene>
    <name evidence="1" type="ORF">IE37_00264</name>
</gene>
<dbReference type="Proteomes" id="UP000245720">
    <property type="component" value="Unassembled WGS sequence"/>
</dbReference>
<comment type="caution">
    <text evidence="1">The sequence shown here is derived from an EMBL/GenBank/DDBJ whole genome shotgun (WGS) entry which is preliminary data.</text>
</comment>
<dbReference type="Gene3D" id="1.10.3210.10">
    <property type="entry name" value="Hypothetical protein af1432"/>
    <property type="match status" value="1"/>
</dbReference>
<dbReference type="EMBL" id="QGDI01000001">
    <property type="protein sequence ID" value="PWJ15369.1"/>
    <property type="molecule type" value="Genomic_DNA"/>
</dbReference>
<sequence>MIYTDLTCKAMKLAYDAHHGQTDKSGLPYIFHPFHLAEQMTDEITVCIALLHDVAEDTDITIAELEKEFPVEVTEALKLLTHDKNPDYFDYIRKIKESPAASVVKLADLRHNSDISRLRNNQVRSSEKTAERTEKYRKAIEILTDNC</sequence>
<name>A0A315Y4R5_RUMFL</name>
<dbReference type="PANTHER" id="PTHR46246:SF1">
    <property type="entry name" value="GUANOSINE-3',5'-BIS(DIPHOSPHATE) 3'-PYROPHOSPHOHYDROLASE MESH1"/>
    <property type="match status" value="1"/>
</dbReference>
<reference evidence="1 2" key="1">
    <citation type="submission" date="2018-05" db="EMBL/GenBank/DDBJ databases">
        <title>The Hungate 1000. A catalogue of reference genomes from the rumen microbiome.</title>
        <authorList>
            <person name="Kelly W."/>
        </authorList>
    </citation>
    <scope>NUCLEOTIDE SEQUENCE [LARGE SCALE GENOMIC DNA]</scope>
    <source>
        <strain evidence="1 2">SAb67</strain>
    </source>
</reference>
<dbReference type="GO" id="GO:0008893">
    <property type="term" value="F:guanosine-3',5'-bis(diphosphate) 3'-diphosphatase activity"/>
    <property type="evidence" value="ECO:0007669"/>
    <property type="project" value="TreeGrafter"/>
</dbReference>